<dbReference type="PIRSF" id="PIRSF000485">
    <property type="entry name" value="Amd_phspho_trans"/>
    <property type="match status" value="1"/>
</dbReference>
<feature type="binding site" evidence="7 10">
    <location>
        <position position="357"/>
    </location>
    <ligand>
        <name>Mg(2+)</name>
        <dbReference type="ChEBI" id="CHEBI:18420"/>
    </ligand>
</feature>
<dbReference type="Pfam" id="PF13537">
    <property type="entry name" value="GATase_7"/>
    <property type="match status" value="1"/>
</dbReference>
<comment type="similarity">
    <text evidence="2 7 8">In the C-terminal section; belongs to the purine/pyrimidine phosphoribosyltransferase family.</text>
</comment>
<evidence type="ECO:0000259" key="12">
    <source>
        <dbReference type="PROSITE" id="PS51278"/>
    </source>
</evidence>
<keyword evidence="7 11" id="KW-0411">Iron-sulfur</keyword>
<evidence type="ECO:0000256" key="1">
    <source>
        <dbReference type="ARBA" id="ARBA00005209"/>
    </source>
</evidence>
<feature type="binding site" evidence="7 11">
    <location>
        <position position="452"/>
    </location>
    <ligand>
        <name>[4Fe-4S] cluster</name>
        <dbReference type="ChEBI" id="CHEBI:49883"/>
    </ligand>
</feature>
<feature type="binding site" evidence="7 11">
    <location>
        <position position="394"/>
    </location>
    <ligand>
        <name>[4Fe-4S] cluster</name>
        <dbReference type="ChEBI" id="CHEBI:49883"/>
    </ligand>
</feature>
<gene>
    <name evidence="7 13" type="primary">purF</name>
    <name evidence="13" type="ORF">BN1050_01595</name>
</gene>
<dbReference type="PANTHER" id="PTHR11907">
    <property type="entry name" value="AMIDOPHOSPHORIBOSYLTRANSFERASE"/>
    <property type="match status" value="1"/>
</dbReference>
<comment type="cofactor">
    <cofactor evidence="7 10">
        <name>Mg(2+)</name>
        <dbReference type="ChEBI" id="CHEBI:18420"/>
    </cofactor>
    <text evidence="7 10">Binds 1 Mg(2+) ion per subunit.</text>
</comment>
<evidence type="ECO:0000256" key="4">
    <source>
        <dbReference type="ARBA" id="ARBA00022679"/>
    </source>
</evidence>
<evidence type="ECO:0000256" key="2">
    <source>
        <dbReference type="ARBA" id="ARBA00010138"/>
    </source>
</evidence>
<keyword evidence="6 7" id="KW-0315">Glutamine amidotransferase</keyword>
<feature type="binding site" evidence="7 11">
    <location>
        <position position="247"/>
    </location>
    <ligand>
        <name>[4Fe-4S] cluster</name>
        <dbReference type="ChEBI" id="CHEBI:49883"/>
    </ligand>
</feature>
<comment type="cofactor">
    <cofactor evidence="7 11">
        <name>[4Fe-4S] cluster</name>
        <dbReference type="ChEBI" id="CHEBI:49883"/>
    </cofactor>
    <text evidence="7 11">Binds 1 [4Fe-4S] cluster per subunit.</text>
</comment>
<evidence type="ECO:0000313" key="13">
    <source>
        <dbReference type="EMBL" id="CEA03527.1"/>
    </source>
</evidence>
<keyword evidence="3 7" id="KW-0328">Glycosyltransferase</keyword>
<feature type="binding site" evidence="7 10">
    <location>
        <position position="358"/>
    </location>
    <ligand>
        <name>Mg(2+)</name>
        <dbReference type="ChEBI" id="CHEBI:18420"/>
    </ligand>
</feature>
<accession>A0A078MDK1</accession>
<dbReference type="GO" id="GO:0051539">
    <property type="term" value="F:4 iron, 4 sulfur cluster binding"/>
    <property type="evidence" value="ECO:0007669"/>
    <property type="project" value="UniProtKB-KW"/>
</dbReference>
<evidence type="ECO:0000256" key="9">
    <source>
        <dbReference type="PIRSR" id="PIRSR000485-1"/>
    </source>
</evidence>
<dbReference type="EC" id="2.4.2.14" evidence="7"/>
<keyword evidence="7" id="KW-0004">4Fe-4S</keyword>
<dbReference type="HAMAP" id="MF_01931">
    <property type="entry name" value="PurF"/>
    <property type="match status" value="1"/>
</dbReference>
<dbReference type="EMBL" id="LN483075">
    <property type="protein sequence ID" value="CEA03527.1"/>
    <property type="molecule type" value="Genomic_DNA"/>
</dbReference>
<keyword evidence="7 10" id="KW-0460">Magnesium</keyword>
<evidence type="ECO:0000256" key="6">
    <source>
        <dbReference type="ARBA" id="ARBA00022962"/>
    </source>
</evidence>
<dbReference type="InterPro" id="IPR035584">
    <property type="entry name" value="PurF_N"/>
</dbReference>
<keyword evidence="4 7" id="KW-0808">Transferase</keyword>
<name>A0A078MDK1_9BACL</name>
<feature type="binding site" evidence="7 11">
    <location>
        <position position="449"/>
    </location>
    <ligand>
        <name>[4Fe-4S] cluster</name>
        <dbReference type="ChEBI" id="CHEBI:49883"/>
    </ligand>
</feature>
<reference evidence="13" key="1">
    <citation type="submission" date="2014-07" db="EMBL/GenBank/DDBJ databases">
        <authorList>
            <person name="Urmite Genomes Urmite Genomes"/>
        </authorList>
    </citation>
    <scope>NUCLEOTIDE SEQUENCE</scope>
    <source>
        <strain evidence="13">13S34_air</strain>
    </source>
</reference>
<evidence type="ECO:0000256" key="5">
    <source>
        <dbReference type="ARBA" id="ARBA00022755"/>
    </source>
</evidence>
<dbReference type="NCBIfam" id="TIGR01134">
    <property type="entry name" value="purF"/>
    <property type="match status" value="1"/>
</dbReference>
<protein>
    <recommendedName>
        <fullName evidence="7">Amidophosphoribosyltransferase</fullName>
        <shortName evidence="7">ATase</shortName>
        <ecNumber evidence="7">2.4.2.14</ecNumber>
    </recommendedName>
    <alternativeName>
        <fullName evidence="7">Glutamine phosphoribosylpyrophosphate amidotransferase</fullName>
        <shortName evidence="7">GPATase</shortName>
    </alternativeName>
</protein>
<dbReference type="GO" id="GO:0006189">
    <property type="term" value="P:'de novo' IMP biosynthetic process"/>
    <property type="evidence" value="ECO:0007669"/>
    <property type="project" value="UniProtKB-UniRule"/>
</dbReference>
<dbReference type="GO" id="GO:0000287">
    <property type="term" value="F:magnesium ion binding"/>
    <property type="evidence" value="ECO:0007669"/>
    <property type="project" value="UniProtKB-UniRule"/>
</dbReference>
<dbReference type="PROSITE" id="PS51278">
    <property type="entry name" value="GATASE_TYPE_2"/>
    <property type="match status" value="1"/>
</dbReference>
<dbReference type="GO" id="GO:0004044">
    <property type="term" value="F:amidophosphoribosyltransferase activity"/>
    <property type="evidence" value="ECO:0007669"/>
    <property type="project" value="UniProtKB-UniRule"/>
</dbReference>
<dbReference type="InterPro" id="IPR017932">
    <property type="entry name" value="GATase_2_dom"/>
</dbReference>
<keyword evidence="5 7" id="KW-0658">Purine biosynthesis</keyword>
<dbReference type="HOGENOM" id="CLU_022389_3_1_9"/>
<proteinExistence type="inferred from homology"/>
<evidence type="ECO:0000256" key="8">
    <source>
        <dbReference type="PIRNR" id="PIRNR000485"/>
    </source>
</evidence>
<feature type="active site" description="Nucleophile" evidence="7 9">
    <location>
        <position position="12"/>
    </location>
</feature>
<dbReference type="AlphaFoldDB" id="A0A078MDK1"/>
<dbReference type="InterPro" id="IPR000836">
    <property type="entry name" value="PRTase_dom"/>
</dbReference>
<comment type="catalytic activity">
    <reaction evidence="7 8">
        <text>5-phospho-beta-D-ribosylamine + L-glutamate + diphosphate = 5-phospho-alpha-D-ribose 1-diphosphate + L-glutamine + H2O</text>
        <dbReference type="Rhea" id="RHEA:14905"/>
        <dbReference type="ChEBI" id="CHEBI:15377"/>
        <dbReference type="ChEBI" id="CHEBI:29985"/>
        <dbReference type="ChEBI" id="CHEBI:33019"/>
        <dbReference type="ChEBI" id="CHEBI:58017"/>
        <dbReference type="ChEBI" id="CHEBI:58359"/>
        <dbReference type="ChEBI" id="CHEBI:58681"/>
        <dbReference type="EC" id="2.4.2.14"/>
    </reaction>
</comment>
<keyword evidence="7 10" id="KW-0479">Metal-binding</keyword>
<organism evidence="13">
    <name type="scientific">Metalysinibacillus saudimassiliensis</name>
    <dbReference type="NCBI Taxonomy" id="1461583"/>
    <lineage>
        <taxon>Bacteria</taxon>
        <taxon>Bacillati</taxon>
        <taxon>Bacillota</taxon>
        <taxon>Bacilli</taxon>
        <taxon>Bacillales</taxon>
        <taxon>Caryophanaceae</taxon>
        <taxon>Metalysinibacillus</taxon>
    </lineage>
</organism>
<evidence type="ECO:0000256" key="11">
    <source>
        <dbReference type="PIRSR" id="PIRSR000485-3"/>
    </source>
</evidence>
<dbReference type="GO" id="GO:0009113">
    <property type="term" value="P:purine nucleobase biosynthetic process"/>
    <property type="evidence" value="ECO:0007669"/>
    <property type="project" value="UniProtKB-UniRule"/>
</dbReference>
<keyword evidence="7 11" id="KW-0408">Iron</keyword>
<dbReference type="CDD" id="cd06223">
    <property type="entry name" value="PRTases_typeI"/>
    <property type="match status" value="1"/>
</dbReference>
<feature type="domain" description="Glutamine amidotransferase type-2" evidence="12">
    <location>
        <begin position="12"/>
        <end position="231"/>
    </location>
</feature>
<feature type="binding site" evidence="7 10">
    <location>
        <position position="295"/>
    </location>
    <ligand>
        <name>Mg(2+)</name>
        <dbReference type="ChEBI" id="CHEBI:18420"/>
    </ligand>
</feature>
<dbReference type="InterPro" id="IPR029055">
    <property type="entry name" value="Ntn_hydrolases_N"/>
</dbReference>
<dbReference type="Gene3D" id="3.60.20.10">
    <property type="entry name" value="Glutamine Phosphoribosylpyrophosphate, subunit 1, domain 1"/>
    <property type="match status" value="1"/>
</dbReference>
<dbReference type="Gene3D" id="3.40.50.2020">
    <property type="match status" value="1"/>
</dbReference>
<dbReference type="SUPFAM" id="SSF56235">
    <property type="entry name" value="N-terminal nucleophile aminohydrolases (Ntn hydrolases)"/>
    <property type="match status" value="1"/>
</dbReference>
<comment type="pathway">
    <text evidence="1 7 8">Purine metabolism; IMP biosynthesis via de novo pathway; N(1)-(5-phospho-D-ribosyl)glycinamide from 5-phospho-alpha-D-ribose 1-diphosphate: step 1/2.</text>
</comment>
<dbReference type="UniPathway" id="UPA00074">
    <property type="reaction ID" value="UER00124"/>
</dbReference>
<comment type="function">
    <text evidence="7">Catalyzes the formation of phosphoribosylamine from phosphoribosylpyrophosphate (PRPP) and glutamine.</text>
</comment>
<sequence>MLAEIRGLNEECGVFGIWGNPNAAHLSYYGLHALQHRGQEGAGIVVSDGQHLRAVKGEGLVNDVFNEEKLRSVEGDRAIAHARYSTDGGASGIEGVQPLLFHSSTGSLSIAHNGNIVNASHLKQYLERQGSIFHTSSDAEVLAHLIKKSSHSPFRAKVKNALGLLKGAYSLLVMTKDEMLVARDPHGLRPLALGKLGDAYVVASETCAFDLIGAEFVRDIEPGELLIITDAGLKSEQFADVTKRAMCTMEYVYLARPDSNIDGINVHMARKRMGKRLARECAHIEADVVTGVPDSSISAAIGFAEESGIPYELGLIKNRYVGRTFIQPTQELRERGVKMKLSPVIQVVKGKRVIMVDDSIVRGTTSRRIVTMLKEAGAAEVHVVISSPPMTDPCYYGIDTSTHEELIASNNTVEQIREKIGADSLTFLSVDGTVDSIGREYEDENGGLCMACFTKNYPTEIFPDTILPHEKELLR</sequence>
<dbReference type="InterPro" id="IPR005854">
    <property type="entry name" value="PurF"/>
</dbReference>
<dbReference type="CDD" id="cd00715">
    <property type="entry name" value="GPATase_N"/>
    <property type="match status" value="1"/>
</dbReference>
<dbReference type="InterPro" id="IPR029057">
    <property type="entry name" value="PRTase-like"/>
</dbReference>
<evidence type="ECO:0000256" key="7">
    <source>
        <dbReference type="HAMAP-Rule" id="MF_01931"/>
    </source>
</evidence>
<evidence type="ECO:0000256" key="3">
    <source>
        <dbReference type="ARBA" id="ARBA00022676"/>
    </source>
</evidence>
<dbReference type="Pfam" id="PF00156">
    <property type="entry name" value="Pribosyltran"/>
    <property type="match status" value="1"/>
</dbReference>
<dbReference type="SUPFAM" id="SSF53271">
    <property type="entry name" value="PRTase-like"/>
    <property type="match status" value="1"/>
</dbReference>
<dbReference type="PATRIC" id="fig|1461583.4.peg.1534"/>
<evidence type="ECO:0000256" key="10">
    <source>
        <dbReference type="PIRSR" id="PIRSR000485-2"/>
    </source>
</evidence>